<dbReference type="EMBL" id="JAODUP010000024">
    <property type="protein sequence ID" value="KAK2167759.1"/>
    <property type="molecule type" value="Genomic_DNA"/>
</dbReference>
<evidence type="ECO:0000256" key="1">
    <source>
        <dbReference type="SAM" id="MobiDB-lite"/>
    </source>
</evidence>
<organism evidence="2 3">
    <name type="scientific">Paralvinella palmiformis</name>
    <dbReference type="NCBI Taxonomy" id="53620"/>
    <lineage>
        <taxon>Eukaryota</taxon>
        <taxon>Metazoa</taxon>
        <taxon>Spiralia</taxon>
        <taxon>Lophotrochozoa</taxon>
        <taxon>Annelida</taxon>
        <taxon>Polychaeta</taxon>
        <taxon>Sedentaria</taxon>
        <taxon>Canalipalpata</taxon>
        <taxon>Terebellida</taxon>
        <taxon>Terebelliformia</taxon>
        <taxon>Alvinellidae</taxon>
        <taxon>Paralvinella</taxon>
    </lineage>
</organism>
<feature type="region of interest" description="Disordered" evidence="1">
    <location>
        <begin position="91"/>
        <end position="192"/>
    </location>
</feature>
<reference evidence="2" key="1">
    <citation type="journal article" date="2023" name="Mol. Biol. Evol.">
        <title>Third-Generation Sequencing Reveals the Adaptive Role of the Epigenome in Three Deep-Sea Polychaetes.</title>
        <authorList>
            <person name="Perez M."/>
            <person name="Aroh O."/>
            <person name="Sun Y."/>
            <person name="Lan Y."/>
            <person name="Juniper S.K."/>
            <person name="Young C.R."/>
            <person name="Angers B."/>
            <person name="Qian P.Y."/>
        </authorList>
    </citation>
    <scope>NUCLEOTIDE SEQUENCE</scope>
    <source>
        <strain evidence="2">P08H-3</strain>
    </source>
</reference>
<evidence type="ECO:0000313" key="3">
    <source>
        <dbReference type="Proteomes" id="UP001208570"/>
    </source>
</evidence>
<evidence type="ECO:0000313" key="2">
    <source>
        <dbReference type="EMBL" id="KAK2167759.1"/>
    </source>
</evidence>
<dbReference type="AlphaFoldDB" id="A0AAD9KAM5"/>
<keyword evidence="3" id="KW-1185">Reference proteome</keyword>
<dbReference type="Proteomes" id="UP001208570">
    <property type="component" value="Unassembled WGS sequence"/>
</dbReference>
<feature type="region of interest" description="Disordered" evidence="1">
    <location>
        <begin position="1"/>
        <end position="60"/>
    </location>
</feature>
<accession>A0AAD9KAM5</accession>
<proteinExistence type="predicted"/>
<feature type="compositionally biased region" description="Polar residues" evidence="1">
    <location>
        <begin position="102"/>
        <end position="123"/>
    </location>
</feature>
<gene>
    <name evidence="2" type="ORF">LSH36_24g01014</name>
</gene>
<name>A0AAD9KAM5_9ANNE</name>
<comment type="caution">
    <text evidence="2">The sequence shown here is derived from an EMBL/GenBank/DDBJ whole genome shotgun (WGS) entry which is preliminary data.</text>
</comment>
<sequence length="192" mass="21605">MSRGGDDEHRPLLIDEGSHDPDTDPEEKLAENYDMDDRESLTAAETDYRRHSRRIGHHGDESEFGSAMRVAFGEVFSVVKTGIGRWVTMDTGNDPEYERSDQCQLQSHLETQPLLSPLRSSGDSPRRTKRDRPKSECLTVRWADSTDGSTLLSLPEYSLGGSTEQRDASLVEAVGQVSRQRRRERPKSDVGE</sequence>
<protein>
    <submittedName>
        <fullName evidence="2">Uncharacterized protein</fullName>
    </submittedName>
</protein>
<feature type="compositionally biased region" description="Basic and acidic residues" evidence="1">
    <location>
        <begin position="1"/>
        <end position="31"/>
    </location>
</feature>